<evidence type="ECO:0000259" key="2">
    <source>
        <dbReference type="PROSITE" id="PS50151"/>
    </source>
</evidence>
<comment type="caution">
    <text evidence="3">The sequence shown here is derived from an EMBL/GenBank/DDBJ whole genome shotgun (WGS) entry which is preliminary data.</text>
</comment>
<dbReference type="AlphaFoldDB" id="A0A327R866"/>
<gene>
    <name evidence="3" type="ORF">LV92_01588</name>
</gene>
<dbReference type="RefSeq" id="WP_111623109.1">
    <property type="nucleotide sequence ID" value="NZ_QLLN01000003.1"/>
</dbReference>
<evidence type="ECO:0000313" key="3">
    <source>
        <dbReference type="EMBL" id="RAJ12355.1"/>
    </source>
</evidence>
<proteinExistence type="predicted"/>
<name>A0A327R866_9FLAO</name>
<keyword evidence="1" id="KW-0175">Coiled coil</keyword>
<dbReference type="Pfam" id="PF00656">
    <property type="entry name" value="Peptidase_C14"/>
    <property type="match status" value="1"/>
</dbReference>
<dbReference type="GO" id="GO:0006508">
    <property type="term" value="P:proteolysis"/>
    <property type="evidence" value="ECO:0007669"/>
    <property type="project" value="InterPro"/>
</dbReference>
<keyword evidence="4" id="KW-1185">Reference proteome</keyword>
<dbReference type="InterPro" id="IPR029030">
    <property type="entry name" value="Caspase-like_dom_sf"/>
</dbReference>
<sequence length="485" mass="55979">MKINNVLAIAINDYDNLELNKIQNCHKDVSSIVNVLTEKYAIDDVEFISEKSETTRKSLYNKLNEYFINRLEDENVLLIYAGHGEYNEKLNTAYWQPSDADPNDSSTWINISEIMTFIRASKAYHIGVISDSCFSGAMFEPMNRGGGIDAFNSKKSRLGLTSGSLEKVSDGHKGELSPFADSLIKMLNENTQDELPFSILGTNLIMEFNPEKRQTPMFGPLYNVGHEGGSFLFKLKKKRKSVSKIDNKNKFLKERMENLFIPISESDLKIIEEFDPITELKTKAVKNQKYEEAAKYRDEEKALEKKIKTNSSHYIDSFLATMAYSASEVKKAKELDNKIAKYKKEIEKEKGKSSEEEKKLKEKYEKSIIEGEGLFEQEHFSEFWKIFLKYSKPSNPAVSLFVSEKGNFVNAYKKNIIDVYEHIVRIKCISESEFLNQKISDLKEILIKIYDYEIGLLLKGYRDELDEIMTIKELDVKVLNWIKHK</sequence>
<dbReference type="PROSITE" id="PS50151">
    <property type="entry name" value="UVR"/>
    <property type="match status" value="1"/>
</dbReference>
<feature type="coiled-coil region" evidence="1">
    <location>
        <begin position="286"/>
        <end position="363"/>
    </location>
</feature>
<dbReference type="EMBL" id="QLLN01000003">
    <property type="protein sequence ID" value="RAJ12355.1"/>
    <property type="molecule type" value="Genomic_DNA"/>
</dbReference>
<dbReference type="InterPro" id="IPR011600">
    <property type="entry name" value="Pept_C14_caspase"/>
</dbReference>
<evidence type="ECO:0000313" key="4">
    <source>
        <dbReference type="Proteomes" id="UP000249696"/>
    </source>
</evidence>
<dbReference type="InterPro" id="IPR001943">
    <property type="entry name" value="UVR_dom"/>
</dbReference>
<organism evidence="3 4">
    <name type="scientific">Arenibacter echinorum</name>
    <dbReference type="NCBI Taxonomy" id="440515"/>
    <lineage>
        <taxon>Bacteria</taxon>
        <taxon>Pseudomonadati</taxon>
        <taxon>Bacteroidota</taxon>
        <taxon>Flavobacteriia</taxon>
        <taxon>Flavobacteriales</taxon>
        <taxon>Flavobacteriaceae</taxon>
        <taxon>Arenibacter</taxon>
    </lineage>
</organism>
<reference evidence="3 4" key="1">
    <citation type="submission" date="2018-06" db="EMBL/GenBank/DDBJ databases">
        <title>Genomic Encyclopedia of Archaeal and Bacterial Type Strains, Phase II (KMG-II): from individual species to whole genera.</title>
        <authorList>
            <person name="Goeker M."/>
        </authorList>
    </citation>
    <scope>NUCLEOTIDE SEQUENCE [LARGE SCALE GENOMIC DNA]</scope>
    <source>
        <strain evidence="3 4">DSM 23522</strain>
    </source>
</reference>
<dbReference type="SUPFAM" id="SSF52129">
    <property type="entry name" value="Caspase-like"/>
    <property type="match status" value="1"/>
</dbReference>
<accession>A0A327R866</accession>
<dbReference type="OrthoDB" id="976443at2"/>
<dbReference type="Pfam" id="PF02151">
    <property type="entry name" value="UVR"/>
    <property type="match status" value="1"/>
</dbReference>
<dbReference type="GO" id="GO:0004197">
    <property type="term" value="F:cysteine-type endopeptidase activity"/>
    <property type="evidence" value="ECO:0007669"/>
    <property type="project" value="InterPro"/>
</dbReference>
<evidence type="ECO:0000256" key="1">
    <source>
        <dbReference type="SAM" id="Coils"/>
    </source>
</evidence>
<dbReference type="Proteomes" id="UP000249696">
    <property type="component" value="Unassembled WGS sequence"/>
</dbReference>
<dbReference type="Gene3D" id="4.10.860.10">
    <property type="entry name" value="UVR domain"/>
    <property type="match status" value="1"/>
</dbReference>
<dbReference type="Gene3D" id="3.40.50.1460">
    <property type="match status" value="1"/>
</dbReference>
<feature type="domain" description="UVR" evidence="2">
    <location>
        <begin position="271"/>
        <end position="306"/>
    </location>
</feature>
<protein>
    <submittedName>
        <fullName evidence="3">UvrB/UvrC motif-containing protein</fullName>
    </submittedName>
</protein>